<accession>A0ABT2X945</accession>
<dbReference type="Proteomes" id="UP001209535">
    <property type="component" value="Unassembled WGS sequence"/>
</dbReference>
<keyword evidence="1" id="KW-0732">Signal</keyword>
<organism evidence="2 3">
    <name type="scientific">Albidovulum salinarum</name>
    <dbReference type="NCBI Taxonomy" id="2984153"/>
    <lineage>
        <taxon>Bacteria</taxon>
        <taxon>Pseudomonadati</taxon>
        <taxon>Pseudomonadota</taxon>
        <taxon>Alphaproteobacteria</taxon>
        <taxon>Rhodobacterales</taxon>
        <taxon>Paracoccaceae</taxon>
        <taxon>Albidovulum</taxon>
    </lineage>
</organism>
<reference evidence="2 3" key="1">
    <citation type="submission" date="2022-10" db="EMBL/GenBank/DDBJ databases">
        <title>Defluviimonas sp. nov., isolated from ocean surface sediments.</title>
        <authorList>
            <person name="He W."/>
            <person name="Wang L."/>
            <person name="Zhang D.-F."/>
        </authorList>
    </citation>
    <scope>NUCLEOTIDE SEQUENCE [LARGE SCALE GENOMIC DNA]</scope>
    <source>
        <strain evidence="2 3">WL0024</strain>
    </source>
</reference>
<feature type="signal peptide" evidence="1">
    <location>
        <begin position="1"/>
        <end position="20"/>
    </location>
</feature>
<evidence type="ECO:0000313" key="3">
    <source>
        <dbReference type="Proteomes" id="UP001209535"/>
    </source>
</evidence>
<evidence type="ECO:0000256" key="1">
    <source>
        <dbReference type="SAM" id="SignalP"/>
    </source>
</evidence>
<proteinExistence type="predicted"/>
<comment type="caution">
    <text evidence="2">The sequence shown here is derived from an EMBL/GenBank/DDBJ whole genome shotgun (WGS) entry which is preliminary data.</text>
</comment>
<protein>
    <submittedName>
        <fullName evidence="2">Uncharacterized protein</fullName>
    </submittedName>
</protein>
<keyword evidence="3" id="KW-1185">Reference proteome</keyword>
<feature type="chain" id="PRO_5045760096" evidence="1">
    <location>
        <begin position="21"/>
        <end position="77"/>
    </location>
</feature>
<dbReference type="RefSeq" id="WP_263340615.1">
    <property type="nucleotide sequence ID" value="NZ_JAOVQO010000031.1"/>
</dbReference>
<name>A0ABT2X945_9RHOB</name>
<dbReference type="EMBL" id="JAOVQO010000031">
    <property type="protein sequence ID" value="MCU9850470.1"/>
    <property type="molecule type" value="Genomic_DNA"/>
</dbReference>
<gene>
    <name evidence="2" type="ORF">OEZ60_21020</name>
</gene>
<sequence>MKLFAMTAAAIAAFAPAAFAMTEASVLTDLDRAEVRQIVPGADLSNLTAAQEAALATVIYGGDSHGEKGGHIRAILN</sequence>
<evidence type="ECO:0000313" key="2">
    <source>
        <dbReference type="EMBL" id="MCU9850470.1"/>
    </source>
</evidence>